<sequence length="261" mass="26725">MSSPDEWGTGGSGTGGSAAGDGGNLERRYRALLRLLPERYRAERADEMTEVFLAGRADDLDREHGWPGWSEAAATLALAARLRLGATRAGRAVRLVAFTGLLAHTLLSAQEATTTLRANVPVPAADLLVLALAPLALLALLTGRPTTAALTATAAAALGLPLLAAEGPALAWALLTQAAAWTTAAALWAGHPREAPGARWSVAAATATTAWTAWCLLAPPVLAYHHPWLLAAATTALATVTSGGKARKAGPGETPDPATTT</sequence>
<dbReference type="AlphaFoldDB" id="A0AA45L866"/>
<accession>A0AA45L866</accession>
<evidence type="ECO:0000313" key="3">
    <source>
        <dbReference type="Proteomes" id="UP000677152"/>
    </source>
</evidence>
<evidence type="ECO:0000256" key="1">
    <source>
        <dbReference type="SAM" id="MobiDB-lite"/>
    </source>
</evidence>
<organism evidence="2 3">
    <name type="scientific">Actinosynnema pretiosum subsp. pretiosum</name>
    <dbReference type="NCBI Taxonomy" id="103721"/>
    <lineage>
        <taxon>Bacteria</taxon>
        <taxon>Bacillati</taxon>
        <taxon>Actinomycetota</taxon>
        <taxon>Actinomycetes</taxon>
        <taxon>Pseudonocardiales</taxon>
        <taxon>Pseudonocardiaceae</taxon>
        <taxon>Actinosynnema</taxon>
    </lineage>
</organism>
<evidence type="ECO:0000313" key="2">
    <source>
        <dbReference type="EMBL" id="QUF05106.1"/>
    </source>
</evidence>
<dbReference type="EMBL" id="CP073249">
    <property type="protein sequence ID" value="QUF05106.1"/>
    <property type="molecule type" value="Genomic_DNA"/>
</dbReference>
<dbReference type="Proteomes" id="UP000677152">
    <property type="component" value="Chromosome"/>
</dbReference>
<gene>
    <name evidence="2" type="ORF">KCV87_03020</name>
</gene>
<protein>
    <submittedName>
        <fullName evidence="2">Uncharacterized protein</fullName>
    </submittedName>
</protein>
<name>A0AA45L866_9PSEU</name>
<proteinExistence type="predicted"/>
<feature type="region of interest" description="Disordered" evidence="1">
    <location>
        <begin position="1"/>
        <end position="22"/>
    </location>
</feature>
<reference evidence="2" key="1">
    <citation type="submission" date="2021-04" db="EMBL/GenBank/DDBJ databases">
        <title>Genomic sequence of Actinosynnema pretiosum subsp. pretiosum ATCC 31280 (C-14919).</title>
        <authorList>
            <person name="Bai L."/>
            <person name="Wang X."/>
            <person name="Xiao Y."/>
        </authorList>
    </citation>
    <scope>NUCLEOTIDE SEQUENCE</scope>
    <source>
        <strain evidence="2">ATCC 31280</strain>
    </source>
</reference>
<feature type="compositionally biased region" description="Gly residues" evidence="1">
    <location>
        <begin position="8"/>
        <end position="22"/>
    </location>
</feature>